<accession>A0A0W0H7B8</accession>
<dbReference type="PANTHER" id="PTHR33988:SF3">
    <property type="entry name" value="ENDORIBONUCLEASE TOXIN CHPB-RELATED"/>
    <property type="match status" value="1"/>
</dbReference>
<dbReference type="Pfam" id="PF02452">
    <property type="entry name" value="PemK_toxin"/>
    <property type="match status" value="1"/>
</dbReference>
<dbReference type="Gene3D" id="2.30.30.110">
    <property type="match status" value="1"/>
</dbReference>
<dbReference type="AlphaFoldDB" id="A0A0W0H7B8"/>
<comment type="caution">
    <text evidence="1">The sequence shown here is derived from an EMBL/GenBank/DDBJ whole genome shotgun (WGS) entry which is preliminary data.</text>
</comment>
<proteinExistence type="predicted"/>
<dbReference type="GO" id="GO:0006402">
    <property type="term" value="P:mRNA catabolic process"/>
    <property type="evidence" value="ECO:0007669"/>
    <property type="project" value="TreeGrafter"/>
</dbReference>
<gene>
    <name evidence="1" type="ORF">AO067_14660</name>
</gene>
<reference evidence="1 2" key="1">
    <citation type="submission" date="2015-09" db="EMBL/GenBank/DDBJ databases">
        <title>Genome sequence of ICMP 13104.</title>
        <authorList>
            <person name="Visnovsky S."/>
            <person name="Lu A."/>
            <person name="Panda P."/>
            <person name="Pitman A."/>
        </authorList>
    </citation>
    <scope>NUCLEOTIDE SEQUENCE [LARGE SCALE GENOMIC DNA]</scope>
    <source>
        <strain evidence="1 2">ICMP 13104</strain>
    </source>
</reference>
<dbReference type="EMBL" id="LKEJ01000169">
    <property type="protein sequence ID" value="KTB56716.1"/>
    <property type="molecule type" value="Genomic_DNA"/>
</dbReference>
<dbReference type="GO" id="GO:0004521">
    <property type="term" value="F:RNA endonuclease activity"/>
    <property type="evidence" value="ECO:0007669"/>
    <property type="project" value="TreeGrafter"/>
</dbReference>
<dbReference type="GO" id="GO:0003677">
    <property type="term" value="F:DNA binding"/>
    <property type="evidence" value="ECO:0007669"/>
    <property type="project" value="InterPro"/>
</dbReference>
<dbReference type="NCBIfam" id="NF007320">
    <property type="entry name" value="PRK09812.1"/>
    <property type="match status" value="1"/>
</dbReference>
<sequence length="126" mass="13702">MERNSASWARSLKRVKFNRSDIVRLNLNPTAGREQQGDFRPALILTPAAYNASGLVIIAPITQGGDFARYAGFAVPLSGSGTETQGVVLCNQIRTVDLEARGAKRIESVPEMVIDDVLARVQALFE</sequence>
<dbReference type="SUPFAM" id="SSF50118">
    <property type="entry name" value="Cell growth inhibitor/plasmid maintenance toxic component"/>
    <property type="match status" value="1"/>
</dbReference>
<protein>
    <submittedName>
        <fullName evidence="1">Toxin ChpB</fullName>
    </submittedName>
</protein>
<dbReference type="PANTHER" id="PTHR33988">
    <property type="entry name" value="ENDORIBONUCLEASE MAZF-RELATED"/>
    <property type="match status" value="1"/>
</dbReference>
<name>A0A0W0H7B8_PSEVI</name>
<dbReference type="Proteomes" id="UP000053048">
    <property type="component" value="Unassembled WGS sequence"/>
</dbReference>
<evidence type="ECO:0000313" key="2">
    <source>
        <dbReference type="Proteomes" id="UP000053048"/>
    </source>
</evidence>
<dbReference type="InterPro" id="IPR011067">
    <property type="entry name" value="Plasmid_toxin/cell-grow_inhib"/>
</dbReference>
<keyword evidence="2" id="KW-1185">Reference proteome</keyword>
<dbReference type="GO" id="GO:0016075">
    <property type="term" value="P:rRNA catabolic process"/>
    <property type="evidence" value="ECO:0007669"/>
    <property type="project" value="TreeGrafter"/>
</dbReference>
<organism evidence="1 2">
    <name type="scientific">Pseudomonas viridiflava ICMP 13104</name>
    <dbReference type="NCBI Taxonomy" id="1198305"/>
    <lineage>
        <taxon>Bacteria</taxon>
        <taxon>Pseudomonadati</taxon>
        <taxon>Pseudomonadota</taxon>
        <taxon>Gammaproteobacteria</taxon>
        <taxon>Pseudomonadales</taxon>
        <taxon>Pseudomonadaceae</taxon>
        <taxon>Pseudomonas</taxon>
    </lineage>
</organism>
<evidence type="ECO:0000313" key="1">
    <source>
        <dbReference type="EMBL" id="KTB56716.1"/>
    </source>
</evidence>
<dbReference type="InterPro" id="IPR003477">
    <property type="entry name" value="PemK-like"/>
</dbReference>